<evidence type="ECO:0000256" key="1">
    <source>
        <dbReference type="SAM" id="Coils"/>
    </source>
</evidence>
<dbReference type="InterPro" id="IPR000210">
    <property type="entry name" value="BTB/POZ_dom"/>
</dbReference>
<accession>A0ABR3GIB2</accession>
<protein>
    <recommendedName>
        <fullName evidence="3">BTB domain-containing protein</fullName>
    </recommendedName>
</protein>
<feature type="coiled-coil region" evidence="1">
    <location>
        <begin position="340"/>
        <end position="367"/>
    </location>
</feature>
<dbReference type="SUPFAM" id="SSF54695">
    <property type="entry name" value="POZ domain"/>
    <property type="match status" value="1"/>
</dbReference>
<feature type="domain" description="BTB" evidence="3">
    <location>
        <begin position="11"/>
        <end position="82"/>
    </location>
</feature>
<evidence type="ECO:0000259" key="3">
    <source>
        <dbReference type="PROSITE" id="PS50097"/>
    </source>
</evidence>
<reference evidence="4 5" key="1">
    <citation type="submission" date="2024-02" db="EMBL/GenBank/DDBJ databases">
        <title>Discinaceae phylogenomics.</title>
        <authorList>
            <person name="Dirks A.C."/>
            <person name="James T.Y."/>
        </authorList>
    </citation>
    <scope>NUCLEOTIDE SEQUENCE [LARGE SCALE GENOMIC DNA]</scope>
    <source>
        <strain evidence="4 5">ACD0624</strain>
    </source>
</reference>
<feature type="region of interest" description="Disordered" evidence="2">
    <location>
        <begin position="89"/>
        <end position="131"/>
    </location>
</feature>
<evidence type="ECO:0000313" key="4">
    <source>
        <dbReference type="EMBL" id="KAL0635684.1"/>
    </source>
</evidence>
<name>A0ABR3GIB2_9PEZI</name>
<keyword evidence="1" id="KW-0175">Coiled coil</keyword>
<dbReference type="InterPro" id="IPR011333">
    <property type="entry name" value="SKP1/BTB/POZ_sf"/>
</dbReference>
<dbReference type="Gene3D" id="3.30.710.10">
    <property type="entry name" value="Potassium Channel Kv1.1, Chain A"/>
    <property type="match status" value="1"/>
</dbReference>
<dbReference type="PANTHER" id="PTHR47843">
    <property type="entry name" value="BTB DOMAIN-CONTAINING PROTEIN-RELATED"/>
    <property type="match status" value="1"/>
</dbReference>
<organism evidence="4 5">
    <name type="scientific">Discina gigas</name>
    <dbReference type="NCBI Taxonomy" id="1032678"/>
    <lineage>
        <taxon>Eukaryota</taxon>
        <taxon>Fungi</taxon>
        <taxon>Dikarya</taxon>
        <taxon>Ascomycota</taxon>
        <taxon>Pezizomycotina</taxon>
        <taxon>Pezizomycetes</taxon>
        <taxon>Pezizales</taxon>
        <taxon>Discinaceae</taxon>
        <taxon>Discina</taxon>
    </lineage>
</organism>
<evidence type="ECO:0000313" key="5">
    <source>
        <dbReference type="Proteomes" id="UP001447188"/>
    </source>
</evidence>
<sequence length="392" mass="43392">MSADFSRLLSSEVLQLVPESGETRFLVHADLLASQSEYLRNLIKEIPDVPSAQRQLHMVRCDAATVGRFVEFMYTGDYHCPDPVPLDTPVATPAGGSVSGHGGEEEPADEVAVVPSPSPSPEQDSDTGGLKPQFQLPQLKRLLEPGILAPLSRMFASGGFIPQRELSAAETYSNKSFRPAKHDFEEVFLSHAKTYVIALMFEVQALCVLALQRLARALVNIDSVPPDSLLVSNFVELARYAYSATTKAQDPLREIVSQFAALNFTSIQTQEMSSLMGDGGGFPGDLMEKINVRFVASEELRKGIPPREDLEQEIGGLKRELLVESMASEKYLKDIERLEKESSEGSQKELKNEMKKLRSEFAKWRLQSQEIATTMRHLKDAMEELGGGIRGY</sequence>
<proteinExistence type="predicted"/>
<comment type="caution">
    <text evidence="4">The sequence shown here is derived from an EMBL/GenBank/DDBJ whole genome shotgun (WGS) entry which is preliminary data.</text>
</comment>
<dbReference type="Pfam" id="PF00651">
    <property type="entry name" value="BTB"/>
    <property type="match status" value="1"/>
</dbReference>
<dbReference type="EMBL" id="JBBBZM010000064">
    <property type="protein sequence ID" value="KAL0635684.1"/>
    <property type="molecule type" value="Genomic_DNA"/>
</dbReference>
<keyword evidence="5" id="KW-1185">Reference proteome</keyword>
<dbReference type="Proteomes" id="UP001447188">
    <property type="component" value="Unassembled WGS sequence"/>
</dbReference>
<gene>
    <name evidence="4" type="ORF">Q9L58_005318</name>
</gene>
<dbReference type="PROSITE" id="PS50097">
    <property type="entry name" value="BTB"/>
    <property type="match status" value="1"/>
</dbReference>
<evidence type="ECO:0000256" key="2">
    <source>
        <dbReference type="SAM" id="MobiDB-lite"/>
    </source>
</evidence>